<protein>
    <submittedName>
        <fullName evidence="1">HD domain-containing protein</fullName>
    </submittedName>
</protein>
<comment type="caution">
    <text evidence="1">The sequence shown here is derived from an EMBL/GenBank/DDBJ whole genome shotgun (WGS) entry which is preliminary data.</text>
</comment>
<name>A0A7V8VDU4_9BACT</name>
<dbReference type="Pfam" id="PF13328">
    <property type="entry name" value="HD_4"/>
    <property type="match status" value="1"/>
</dbReference>
<dbReference type="PANTHER" id="PTHR46246:SF1">
    <property type="entry name" value="GUANOSINE-3',5'-BIS(DIPHOSPHATE) 3'-PYROPHOSPHOHYDROLASE MESH1"/>
    <property type="match status" value="1"/>
</dbReference>
<dbReference type="PANTHER" id="PTHR46246">
    <property type="entry name" value="GUANOSINE-3',5'-BIS(DIPHOSPHATE) 3'-PYROPHOSPHOHYDROLASE MESH1"/>
    <property type="match status" value="1"/>
</dbReference>
<dbReference type="GO" id="GO:0008893">
    <property type="term" value="F:guanosine-3',5'-bis(diphosphate) 3'-diphosphatase activity"/>
    <property type="evidence" value="ECO:0007669"/>
    <property type="project" value="TreeGrafter"/>
</dbReference>
<dbReference type="Gene3D" id="1.10.3210.10">
    <property type="entry name" value="Hypothetical protein af1432"/>
    <property type="match status" value="1"/>
</dbReference>
<dbReference type="InterPro" id="IPR052194">
    <property type="entry name" value="MESH1"/>
</dbReference>
<keyword evidence="2" id="KW-1185">Reference proteome</keyword>
<dbReference type="SUPFAM" id="SSF109604">
    <property type="entry name" value="HD-domain/PDEase-like"/>
    <property type="match status" value="1"/>
</dbReference>
<dbReference type="RefSeq" id="WP_194537619.1">
    <property type="nucleotide sequence ID" value="NZ_JACEFB010000004.1"/>
</dbReference>
<organism evidence="1 2">
    <name type="scientific">Thermogemmata fonticola</name>
    <dbReference type="NCBI Taxonomy" id="2755323"/>
    <lineage>
        <taxon>Bacteria</taxon>
        <taxon>Pseudomonadati</taxon>
        <taxon>Planctomycetota</taxon>
        <taxon>Planctomycetia</taxon>
        <taxon>Gemmatales</taxon>
        <taxon>Gemmataceae</taxon>
        <taxon>Thermogemmata</taxon>
    </lineage>
</organism>
<sequence length="182" mass="20689">MRTFEEVVLAAVSFAARAHRHQLRKDGRTPYVAHPLRVALIVRHLLGCGDEEVLAAAVLHDCLEDTDTDYDDLAAAFGEQVARWVAALSKDCRLPEEQREEAYCRQLRAADWQVHLLKLADMYDNLTDSAHLEPFKRAQVVRKVRRYLEALRPTSADPPLVSAARRLVEQALSQLEQHEVQV</sequence>
<accession>A0A7V8VDU4</accession>
<proteinExistence type="predicted"/>
<dbReference type="EMBL" id="JACEFB010000004">
    <property type="protein sequence ID" value="MBA2226200.1"/>
    <property type="molecule type" value="Genomic_DNA"/>
</dbReference>
<dbReference type="AlphaFoldDB" id="A0A7V8VDU4"/>
<evidence type="ECO:0000313" key="2">
    <source>
        <dbReference type="Proteomes" id="UP000542342"/>
    </source>
</evidence>
<dbReference type="Proteomes" id="UP000542342">
    <property type="component" value="Unassembled WGS sequence"/>
</dbReference>
<evidence type="ECO:0000313" key="1">
    <source>
        <dbReference type="EMBL" id="MBA2226200.1"/>
    </source>
</evidence>
<reference evidence="1 2" key="1">
    <citation type="submission" date="2020-07" db="EMBL/GenBank/DDBJ databases">
        <title>Thermogemmata thermophila gen. nov., sp. nov., a novel moderate thermophilic planctomycete from a Kamchatka hot spring.</title>
        <authorList>
            <person name="Elcheninov A.G."/>
            <person name="Podosokorskaya O.A."/>
            <person name="Kovaleva O.L."/>
            <person name="Novikov A."/>
            <person name="Bonch-Osmolovskaya E.A."/>
            <person name="Toshchakov S.V."/>
            <person name="Kublanov I.V."/>
        </authorList>
    </citation>
    <scope>NUCLEOTIDE SEQUENCE [LARGE SCALE GENOMIC DNA]</scope>
    <source>
        <strain evidence="1 2">2918</strain>
    </source>
</reference>
<gene>
    <name evidence="1" type="ORF">H0921_08500</name>
</gene>